<gene>
    <name evidence="3" type="ORF">Sango_2676100</name>
</gene>
<evidence type="ECO:0000313" key="4">
    <source>
        <dbReference type="Proteomes" id="UP001289374"/>
    </source>
</evidence>
<dbReference type="FunFam" id="3.40.50.1820:FF:000270">
    <property type="entry name" value="Alpha/beta-Hydrolases superfamily protein"/>
    <property type="match status" value="1"/>
</dbReference>
<keyword evidence="4" id="KW-1185">Reference proteome</keyword>
<dbReference type="Pfam" id="PF12697">
    <property type="entry name" value="Abhydrolase_6"/>
    <property type="match status" value="1"/>
</dbReference>
<dbReference type="EMBL" id="JACGWL010000016">
    <property type="protein sequence ID" value="KAK4385521.1"/>
    <property type="molecule type" value="Genomic_DNA"/>
</dbReference>
<evidence type="ECO:0000313" key="3">
    <source>
        <dbReference type="EMBL" id="KAK4385521.1"/>
    </source>
</evidence>
<dbReference type="InterPro" id="IPR029058">
    <property type="entry name" value="AB_hydrolase_fold"/>
</dbReference>
<feature type="signal peptide" evidence="1">
    <location>
        <begin position="1"/>
        <end position="20"/>
    </location>
</feature>
<dbReference type="Proteomes" id="UP001289374">
    <property type="component" value="Unassembled WGS sequence"/>
</dbReference>
<feature type="chain" id="PRO_5041908509" description="AB hydrolase-1 domain-containing protein" evidence="1">
    <location>
        <begin position="21"/>
        <end position="392"/>
    </location>
</feature>
<name>A0AAE2BHI3_9LAMI</name>
<keyword evidence="1" id="KW-0732">Signal</keyword>
<accession>A0AAE2BHI3</accession>
<comment type="caution">
    <text evidence="3">The sequence shown here is derived from an EMBL/GenBank/DDBJ whole genome shotgun (WGS) entry which is preliminary data.</text>
</comment>
<dbReference type="GO" id="GO:0016787">
    <property type="term" value="F:hydrolase activity"/>
    <property type="evidence" value="ECO:0007669"/>
    <property type="project" value="UniProtKB-ARBA"/>
</dbReference>
<feature type="domain" description="AB hydrolase-1" evidence="2">
    <location>
        <begin position="66"/>
        <end position="323"/>
    </location>
</feature>
<dbReference type="AlphaFoldDB" id="A0AAE2BHI3"/>
<dbReference type="PANTHER" id="PTHR45763">
    <property type="entry name" value="HYDROLASE, ALPHA/BETA FOLD FAMILY PROTEIN, EXPRESSED-RELATED"/>
    <property type="match status" value="1"/>
</dbReference>
<evidence type="ECO:0000259" key="2">
    <source>
        <dbReference type="Pfam" id="PF12697"/>
    </source>
</evidence>
<protein>
    <recommendedName>
        <fullName evidence="2">AB hydrolase-1 domain-containing protein</fullName>
    </recommendedName>
</protein>
<sequence>MSWKIIVVLLVGFLAWAYMAFCPPPPRLCGSPGGPAIEGPRIRLRDGRHLAYKEHGVPKETATYKIILVHGFGSSRHEASIATSELVQKLGIYFVSFDRPGYGQSDPDPKRTIQSTALDIEELADKLELGPKFYIIGTSMGGQVVWGCLKYISHRLAGATLIAPVVNYWWPSFPSNLSAEAYLLQFRQDQWALRVAHHAPWLVYWWNTQKWFPPSSAVAGKPKFTAPDLKVLSKLAVRLANREYAMQQGVYESLHRDMMVGFGHWDFDPMNLENPFPDGQGSVHVWQGDEDGMVPVILQRYVAKKLPWIQYHELPNAGHLFAFAESSVKDAILNALLMGDKVFHWKAMANEPMTNSATWKLFINLEKTFTTNLFDNQVKKLTAQNGLSSNTA</sequence>
<organism evidence="3 4">
    <name type="scientific">Sesamum angolense</name>
    <dbReference type="NCBI Taxonomy" id="2727404"/>
    <lineage>
        <taxon>Eukaryota</taxon>
        <taxon>Viridiplantae</taxon>
        <taxon>Streptophyta</taxon>
        <taxon>Embryophyta</taxon>
        <taxon>Tracheophyta</taxon>
        <taxon>Spermatophyta</taxon>
        <taxon>Magnoliopsida</taxon>
        <taxon>eudicotyledons</taxon>
        <taxon>Gunneridae</taxon>
        <taxon>Pentapetalae</taxon>
        <taxon>asterids</taxon>
        <taxon>lamiids</taxon>
        <taxon>Lamiales</taxon>
        <taxon>Pedaliaceae</taxon>
        <taxon>Sesamum</taxon>
    </lineage>
</organism>
<reference evidence="3" key="1">
    <citation type="submission" date="2020-06" db="EMBL/GenBank/DDBJ databases">
        <authorList>
            <person name="Li T."/>
            <person name="Hu X."/>
            <person name="Zhang T."/>
            <person name="Song X."/>
            <person name="Zhang H."/>
            <person name="Dai N."/>
            <person name="Sheng W."/>
            <person name="Hou X."/>
            <person name="Wei L."/>
        </authorList>
    </citation>
    <scope>NUCLEOTIDE SEQUENCE</scope>
    <source>
        <strain evidence="3">K16</strain>
        <tissue evidence="3">Leaf</tissue>
    </source>
</reference>
<evidence type="ECO:0000256" key="1">
    <source>
        <dbReference type="SAM" id="SignalP"/>
    </source>
</evidence>
<dbReference type="PANTHER" id="PTHR45763:SF61">
    <property type="entry name" value="AB HYDROLASE-1 DOMAIN-CONTAINING PROTEIN"/>
    <property type="match status" value="1"/>
</dbReference>
<dbReference type="Gene3D" id="3.40.50.1820">
    <property type="entry name" value="alpha/beta hydrolase"/>
    <property type="match status" value="1"/>
</dbReference>
<proteinExistence type="predicted"/>
<dbReference type="InterPro" id="IPR000073">
    <property type="entry name" value="AB_hydrolase_1"/>
</dbReference>
<reference evidence="3" key="2">
    <citation type="journal article" date="2024" name="Plant">
        <title>Genomic evolution and insights into agronomic trait innovations of Sesamum species.</title>
        <authorList>
            <person name="Miao H."/>
            <person name="Wang L."/>
            <person name="Qu L."/>
            <person name="Liu H."/>
            <person name="Sun Y."/>
            <person name="Le M."/>
            <person name="Wang Q."/>
            <person name="Wei S."/>
            <person name="Zheng Y."/>
            <person name="Lin W."/>
            <person name="Duan Y."/>
            <person name="Cao H."/>
            <person name="Xiong S."/>
            <person name="Wang X."/>
            <person name="Wei L."/>
            <person name="Li C."/>
            <person name="Ma Q."/>
            <person name="Ju M."/>
            <person name="Zhao R."/>
            <person name="Li G."/>
            <person name="Mu C."/>
            <person name="Tian Q."/>
            <person name="Mei H."/>
            <person name="Zhang T."/>
            <person name="Gao T."/>
            <person name="Zhang H."/>
        </authorList>
    </citation>
    <scope>NUCLEOTIDE SEQUENCE</scope>
    <source>
        <strain evidence="3">K16</strain>
    </source>
</reference>
<dbReference type="SUPFAM" id="SSF53474">
    <property type="entry name" value="alpha/beta-Hydrolases"/>
    <property type="match status" value="1"/>
</dbReference>